<dbReference type="EMBL" id="JACHLK010000002">
    <property type="protein sequence ID" value="MBB6558448.1"/>
    <property type="molecule type" value="Genomic_DNA"/>
</dbReference>
<dbReference type="InterPro" id="IPR025402">
    <property type="entry name" value="DMP19_C"/>
</dbReference>
<dbReference type="Gene3D" id="1.20.1420.60">
    <property type="match status" value="1"/>
</dbReference>
<name>A0A7X0U7Z6_9BURK</name>
<gene>
    <name evidence="2" type="ORF">HNP48_001112</name>
</gene>
<comment type="caution">
    <text evidence="2">The sequence shown here is derived from an EMBL/GenBank/DDBJ whole genome shotgun (WGS) entry which is preliminary data.</text>
</comment>
<evidence type="ECO:0000313" key="3">
    <source>
        <dbReference type="Proteomes" id="UP000575083"/>
    </source>
</evidence>
<sequence>MAYQQHFIRRIGSQPPAHVRMTVEGHLVHTAELQPSPGVAADSPGAVWKPLHTKKCRNAFEAAMHANGQEWERLGTGWQLALPTGEPQPAQPPDLRPVNPGPLHALAKDLDFDWSSYFEYAVCRIAEVWEWDKPLRAAELQARMTPVQMALWAIANADGQICNGGFSQFFYNSYGELAHEALDGFELLGLTEFADILREAYAVFPGQRIPRDRDERVALLEAMALDEEATAARLQAASNGIEHAFAIFKGTEDLWDELGTRYYALIHQDIGIPGYNPAFYKPLCEGIEARAHEVFR</sequence>
<evidence type="ECO:0000313" key="2">
    <source>
        <dbReference type="EMBL" id="MBB6558448.1"/>
    </source>
</evidence>
<reference evidence="2 3" key="1">
    <citation type="submission" date="2020-08" db="EMBL/GenBank/DDBJ databases">
        <title>Functional genomics of gut bacteria from endangered species of beetles.</title>
        <authorList>
            <person name="Carlos-Shanley C."/>
        </authorList>
    </citation>
    <scope>NUCLEOTIDE SEQUENCE [LARGE SCALE GENOMIC DNA]</scope>
    <source>
        <strain evidence="2 3">S00198</strain>
    </source>
</reference>
<dbReference type="RefSeq" id="WP_184855886.1">
    <property type="nucleotide sequence ID" value="NZ_JACHLK010000002.1"/>
</dbReference>
<feature type="domain" description="DNA mimic protein DMP19 C-terminal" evidence="1">
    <location>
        <begin position="143"/>
        <end position="253"/>
    </location>
</feature>
<dbReference type="Pfam" id="PF14300">
    <property type="entry name" value="DMP19"/>
    <property type="match status" value="1"/>
</dbReference>
<dbReference type="AlphaFoldDB" id="A0A7X0U7Z6"/>
<dbReference type="Proteomes" id="UP000575083">
    <property type="component" value="Unassembled WGS sequence"/>
</dbReference>
<protein>
    <recommendedName>
        <fullName evidence="1">DNA mimic protein DMP19 C-terminal domain-containing protein</fullName>
    </recommendedName>
</protein>
<organism evidence="2 3">
    <name type="scientific">Acidovorax soli</name>
    <dbReference type="NCBI Taxonomy" id="592050"/>
    <lineage>
        <taxon>Bacteria</taxon>
        <taxon>Pseudomonadati</taxon>
        <taxon>Pseudomonadota</taxon>
        <taxon>Betaproteobacteria</taxon>
        <taxon>Burkholderiales</taxon>
        <taxon>Comamonadaceae</taxon>
        <taxon>Acidovorax</taxon>
    </lineage>
</organism>
<evidence type="ECO:0000259" key="1">
    <source>
        <dbReference type="Pfam" id="PF14300"/>
    </source>
</evidence>
<proteinExistence type="predicted"/>
<accession>A0A7X0U7Z6</accession>
<keyword evidence="3" id="KW-1185">Reference proteome</keyword>